<dbReference type="GO" id="GO:0005524">
    <property type="term" value="F:ATP binding"/>
    <property type="evidence" value="ECO:0007669"/>
    <property type="project" value="UniProtKB-KW"/>
</dbReference>
<dbReference type="InterPro" id="IPR014001">
    <property type="entry name" value="Helicase_ATP-bd"/>
</dbReference>
<organism evidence="7">
    <name type="scientific">anaerobic digester metagenome</name>
    <dbReference type="NCBI Taxonomy" id="1263854"/>
    <lineage>
        <taxon>unclassified sequences</taxon>
        <taxon>metagenomes</taxon>
        <taxon>ecological metagenomes</taxon>
    </lineage>
</organism>
<dbReference type="InterPro" id="IPR050699">
    <property type="entry name" value="RNA-DNA_Helicase"/>
</dbReference>
<proteinExistence type="predicted"/>
<protein>
    <submittedName>
        <fullName evidence="7">Ski2-like helicase</fullName>
    </submittedName>
</protein>
<evidence type="ECO:0000256" key="4">
    <source>
        <dbReference type="ARBA" id="ARBA00022840"/>
    </source>
</evidence>
<feature type="region of interest" description="Disordered" evidence="5">
    <location>
        <begin position="448"/>
        <end position="472"/>
    </location>
</feature>
<evidence type="ECO:0000256" key="5">
    <source>
        <dbReference type="SAM" id="MobiDB-lite"/>
    </source>
</evidence>
<dbReference type="PROSITE" id="PS51192">
    <property type="entry name" value="HELICASE_ATP_BIND_1"/>
    <property type="match status" value="1"/>
</dbReference>
<evidence type="ECO:0000256" key="1">
    <source>
        <dbReference type="ARBA" id="ARBA00022741"/>
    </source>
</evidence>
<name>A0A485M0X8_9ZZZZ</name>
<accession>A0A485M0X8</accession>
<dbReference type="GO" id="GO:0070478">
    <property type="term" value="P:nuclear-transcribed mRNA catabolic process, 3'-5' exonucleolytic nonsense-mediated decay"/>
    <property type="evidence" value="ECO:0007669"/>
    <property type="project" value="TreeGrafter"/>
</dbReference>
<dbReference type="EMBL" id="CAADRN010000154">
    <property type="protein sequence ID" value="VFU13956.1"/>
    <property type="molecule type" value="Genomic_DNA"/>
</dbReference>
<reference evidence="7" key="1">
    <citation type="submission" date="2019-03" db="EMBL/GenBank/DDBJ databases">
        <authorList>
            <person name="Hao L."/>
        </authorList>
    </citation>
    <scope>NUCLEOTIDE SEQUENCE</scope>
</reference>
<dbReference type="GO" id="GO:0055087">
    <property type="term" value="C:Ski complex"/>
    <property type="evidence" value="ECO:0007669"/>
    <property type="project" value="TreeGrafter"/>
</dbReference>
<dbReference type="SMART" id="SM00487">
    <property type="entry name" value="DEXDc"/>
    <property type="match status" value="1"/>
</dbReference>
<dbReference type="InterPro" id="IPR027417">
    <property type="entry name" value="P-loop_NTPase"/>
</dbReference>
<keyword evidence="4" id="KW-0067">ATP-binding</keyword>
<sequence length="702" mass="79218">MDNLANSKTKQAIDKLLHLLKGRGAVSLEEMYTLCGCGYDALAGALSSLIEREGIRIGRIKTRRGWLVDINEGPASPQSGIVWYSERGQLRKILPKLLKELKKYTRTEEESPEYRDNGEIIKTITHLLSDGRPRSKTEIIAETGIEDFPGLVWRHFPRLPDGRFTLPDSSGAWDFLLAYLKEKPRRLPGLLRVFQRHKMITEKLAANNDTAPFVRLTGALITTVDNPEGRLELERRRHQEVCRKTLDSLGFPFFLPEELGLNQHAYKALADSRTLPVKFDGKEYRCLRREFPGEVLIEQLGEISGRYFAPPYTASAPSFLKEHSLGVKEVANLLGLEQEILTGMAEAGEIDHFYLDNRIRFWSSDIQALRKDGSLLQKLAKRRGKLNLAEAAAFLGISIGQIRRLIDDNLLTPVLPDRKNNVYLLRRELEEIQPRLAAILPKYGPAAGRARKQAEIPGKERPSRKKRPVRRDTAPLAETEILSLDDFQIEAAEALREGLSVLVAAPTGNGKTLVAEMLARDVISQGRGMVYTSPLKALSNQKFRDFKELFGAEKVGLVTGDISINPGAPMLIMTTEIFRNWCISEPAQLEKISYVVFDEIHYLDDTERGTTWEESILFAPAHVKILGLSATVPNADEMADWISSVRGGDVVVIVEKKRRVPLAVQWILPDGRIVQEREARSEVENLAEQLKALRNRKRWMEE</sequence>
<dbReference type="PANTHER" id="PTHR12131">
    <property type="entry name" value="ATP-DEPENDENT RNA AND DNA HELICASE"/>
    <property type="match status" value="1"/>
</dbReference>
<keyword evidence="2" id="KW-0378">Hydrolase</keyword>
<dbReference type="Pfam" id="PF00270">
    <property type="entry name" value="DEAD"/>
    <property type="match status" value="1"/>
</dbReference>
<gene>
    <name evidence="7" type="ORF">SCFA_2370002</name>
</gene>
<dbReference type="PANTHER" id="PTHR12131:SF1">
    <property type="entry name" value="ATP-DEPENDENT RNA HELICASE SUPV3L1, MITOCHONDRIAL-RELATED"/>
    <property type="match status" value="1"/>
</dbReference>
<evidence type="ECO:0000256" key="2">
    <source>
        <dbReference type="ARBA" id="ARBA00022801"/>
    </source>
</evidence>
<keyword evidence="3 7" id="KW-0347">Helicase</keyword>
<dbReference type="Gene3D" id="3.40.50.300">
    <property type="entry name" value="P-loop containing nucleotide triphosphate hydrolases"/>
    <property type="match status" value="1"/>
</dbReference>
<dbReference type="SUPFAM" id="SSF52540">
    <property type="entry name" value="P-loop containing nucleoside triphosphate hydrolases"/>
    <property type="match status" value="1"/>
</dbReference>
<dbReference type="GO" id="GO:0003676">
    <property type="term" value="F:nucleic acid binding"/>
    <property type="evidence" value="ECO:0007669"/>
    <property type="project" value="InterPro"/>
</dbReference>
<feature type="compositionally biased region" description="Basic and acidic residues" evidence="5">
    <location>
        <begin position="452"/>
        <end position="461"/>
    </location>
</feature>
<evidence type="ECO:0000313" key="7">
    <source>
        <dbReference type="EMBL" id="VFU13956.1"/>
    </source>
</evidence>
<keyword evidence="1" id="KW-0547">Nucleotide-binding</keyword>
<evidence type="ECO:0000259" key="6">
    <source>
        <dbReference type="PROSITE" id="PS51192"/>
    </source>
</evidence>
<dbReference type="InterPro" id="IPR011545">
    <property type="entry name" value="DEAD/DEAH_box_helicase_dom"/>
</dbReference>
<feature type="domain" description="Helicase ATP-binding" evidence="6">
    <location>
        <begin position="492"/>
        <end position="650"/>
    </location>
</feature>
<evidence type="ECO:0000256" key="3">
    <source>
        <dbReference type="ARBA" id="ARBA00022806"/>
    </source>
</evidence>
<dbReference type="AlphaFoldDB" id="A0A485M0X8"/>
<dbReference type="GO" id="GO:0004386">
    <property type="term" value="F:helicase activity"/>
    <property type="evidence" value="ECO:0007669"/>
    <property type="project" value="UniProtKB-KW"/>
</dbReference>
<dbReference type="GO" id="GO:0016787">
    <property type="term" value="F:hydrolase activity"/>
    <property type="evidence" value="ECO:0007669"/>
    <property type="project" value="UniProtKB-KW"/>
</dbReference>